<feature type="non-terminal residue" evidence="1">
    <location>
        <position position="1"/>
    </location>
</feature>
<proteinExistence type="predicted"/>
<evidence type="ECO:0000313" key="1">
    <source>
        <dbReference type="EMBL" id="GAG10204.1"/>
    </source>
</evidence>
<sequence>HAVLTKRCGVPAKNIIVLTEAADAKAKPPRIKATVENIRQALAKTATAIHDQDQFVLFVVGHGQINEPVGKLCLPGLDLTADDLADMIDALPTDNMVIINCSSGGAEFIKTLAVPGRVLITGAGAGNDGTQAYFAEFFLRAYEAGQADANKDKAVDLMEAFVYAARETANFYHRQYLLPAGGRPVAGAANTWYVQGKQTRAIWRKLYAGTNNKLGMRAPVAGEPAPPNPDTVPDAQPKFGRFDRHWHNRRVLAEHARIDDDGGRKGFFLWQPY</sequence>
<evidence type="ECO:0008006" key="2">
    <source>
        <dbReference type="Google" id="ProtNLM"/>
    </source>
</evidence>
<protein>
    <recommendedName>
        <fullName evidence="2">Caspase family protein</fullName>
    </recommendedName>
</protein>
<feature type="non-terminal residue" evidence="1">
    <location>
        <position position="273"/>
    </location>
</feature>
<reference evidence="1" key="1">
    <citation type="journal article" date="2014" name="Front. Microbiol.">
        <title>High frequency of phylogenetically diverse reductive dehalogenase-homologous genes in deep subseafloor sedimentary metagenomes.</title>
        <authorList>
            <person name="Kawai M."/>
            <person name="Futagami T."/>
            <person name="Toyoda A."/>
            <person name="Takaki Y."/>
            <person name="Nishi S."/>
            <person name="Hori S."/>
            <person name="Arai W."/>
            <person name="Tsubouchi T."/>
            <person name="Morono Y."/>
            <person name="Uchiyama I."/>
            <person name="Ito T."/>
            <person name="Fujiyama A."/>
            <person name="Inagaki F."/>
            <person name="Takami H."/>
        </authorList>
    </citation>
    <scope>NUCLEOTIDE SEQUENCE</scope>
    <source>
        <strain evidence="1">Expedition CK06-06</strain>
    </source>
</reference>
<dbReference type="AlphaFoldDB" id="X0UWH3"/>
<dbReference type="EMBL" id="BARS01020685">
    <property type="protein sequence ID" value="GAG10204.1"/>
    <property type="molecule type" value="Genomic_DNA"/>
</dbReference>
<name>X0UWH3_9ZZZZ</name>
<accession>X0UWH3</accession>
<organism evidence="1">
    <name type="scientific">marine sediment metagenome</name>
    <dbReference type="NCBI Taxonomy" id="412755"/>
    <lineage>
        <taxon>unclassified sequences</taxon>
        <taxon>metagenomes</taxon>
        <taxon>ecological metagenomes</taxon>
    </lineage>
</organism>
<dbReference type="Gene3D" id="3.40.50.1460">
    <property type="match status" value="1"/>
</dbReference>
<comment type="caution">
    <text evidence="1">The sequence shown here is derived from an EMBL/GenBank/DDBJ whole genome shotgun (WGS) entry which is preliminary data.</text>
</comment>
<gene>
    <name evidence="1" type="ORF">S01H1_33324</name>
</gene>